<dbReference type="SMART" id="SM00563">
    <property type="entry name" value="PlsC"/>
    <property type="match status" value="1"/>
</dbReference>
<proteinExistence type="predicted"/>
<gene>
    <name evidence="6" type="ORF">FKY71_14590</name>
</gene>
<evidence type="ECO:0000259" key="5">
    <source>
        <dbReference type="SMART" id="SM00563"/>
    </source>
</evidence>
<keyword evidence="4" id="KW-0472">Membrane</keyword>
<dbReference type="CDD" id="cd07989">
    <property type="entry name" value="LPLAT_AGPAT-like"/>
    <property type="match status" value="1"/>
</dbReference>
<keyword evidence="2 6" id="KW-0808">Transferase</keyword>
<keyword evidence="3 6" id="KW-0012">Acyltransferase</keyword>
<evidence type="ECO:0000256" key="4">
    <source>
        <dbReference type="SAM" id="Phobius"/>
    </source>
</evidence>
<dbReference type="GO" id="GO:0003841">
    <property type="term" value="F:1-acylglycerol-3-phosphate O-acyltransferase activity"/>
    <property type="evidence" value="ECO:0007669"/>
    <property type="project" value="TreeGrafter"/>
</dbReference>
<name>A0A540VNK6_9GAMM</name>
<dbReference type="EMBL" id="VIFK01000231">
    <property type="protein sequence ID" value="TQE98296.1"/>
    <property type="molecule type" value="Genomic_DNA"/>
</dbReference>
<dbReference type="SUPFAM" id="SSF69593">
    <property type="entry name" value="Glycerol-3-phosphate (1)-acyltransferase"/>
    <property type="match status" value="1"/>
</dbReference>
<dbReference type="InterPro" id="IPR002123">
    <property type="entry name" value="Plipid/glycerol_acylTrfase"/>
</dbReference>
<accession>A0A540VNK6</accession>
<dbReference type="AlphaFoldDB" id="A0A540VNK6"/>
<evidence type="ECO:0000256" key="1">
    <source>
        <dbReference type="ARBA" id="ARBA00005189"/>
    </source>
</evidence>
<sequence>MVSALRSALFFAGFFAITPPFALLIFAFWRLPYGVREDTARLWCRANLLWLRVCCGVRYRVIGLEHLPPGPAVVMSNHQSAWETIAYRTIFPTRLSWVVKRELFRLPFYGMALKALEEISVGEQSPREAMREVEEHGSTHIRAGRWVVIFPEGMRVRHGELGRFLQGGARLACANGVPVVPVAVDSGYCWPTQDWRKRPGLITVRIGPPIATTQRSPAEVSRLVRDWIAGELVDVGNARPRRGT</sequence>
<feature type="domain" description="Phospholipid/glycerol acyltransferase" evidence="5">
    <location>
        <begin position="72"/>
        <end position="187"/>
    </location>
</feature>
<evidence type="ECO:0000313" key="7">
    <source>
        <dbReference type="Proteomes" id="UP000315400"/>
    </source>
</evidence>
<protein>
    <submittedName>
        <fullName evidence="6">1-acyl-sn-glycerol-3-phosphate acyltransferase</fullName>
    </submittedName>
</protein>
<organism evidence="6 7">
    <name type="scientific">Spiribacter salinus</name>
    <dbReference type="NCBI Taxonomy" id="1335746"/>
    <lineage>
        <taxon>Bacteria</taxon>
        <taxon>Pseudomonadati</taxon>
        <taxon>Pseudomonadota</taxon>
        <taxon>Gammaproteobacteria</taxon>
        <taxon>Chromatiales</taxon>
        <taxon>Ectothiorhodospiraceae</taxon>
        <taxon>Spiribacter</taxon>
    </lineage>
</organism>
<dbReference type="Pfam" id="PF01553">
    <property type="entry name" value="Acyltransferase"/>
    <property type="match status" value="1"/>
</dbReference>
<dbReference type="PANTHER" id="PTHR10434:SF40">
    <property type="entry name" value="1-ACYL-SN-GLYCEROL-3-PHOSPHATE ACYLTRANSFERASE"/>
    <property type="match status" value="1"/>
</dbReference>
<dbReference type="GO" id="GO:0006654">
    <property type="term" value="P:phosphatidic acid biosynthetic process"/>
    <property type="evidence" value="ECO:0007669"/>
    <property type="project" value="TreeGrafter"/>
</dbReference>
<reference evidence="6 7" key="1">
    <citation type="submission" date="2019-06" db="EMBL/GenBank/DDBJ databases">
        <title>Metagenome assembled Genome of Spiribacter salinus SL48-SHIP from the microbial mat of Salt Lake 48 (Novosibirsk region, Russia).</title>
        <authorList>
            <person name="Shipova A."/>
            <person name="Rozanov A.S."/>
            <person name="Bryanskaya A.V."/>
            <person name="Peltek S.E."/>
        </authorList>
    </citation>
    <scope>NUCLEOTIDE SEQUENCE [LARGE SCALE GENOMIC DNA]</scope>
    <source>
        <strain evidence="6">SL48-SHIP-2</strain>
    </source>
</reference>
<comment type="pathway">
    <text evidence="1">Lipid metabolism.</text>
</comment>
<evidence type="ECO:0000313" key="6">
    <source>
        <dbReference type="EMBL" id="TQE98296.1"/>
    </source>
</evidence>
<feature type="transmembrane region" description="Helical" evidence="4">
    <location>
        <begin position="7"/>
        <end position="29"/>
    </location>
</feature>
<evidence type="ECO:0000256" key="2">
    <source>
        <dbReference type="ARBA" id="ARBA00022679"/>
    </source>
</evidence>
<comment type="caution">
    <text evidence="6">The sequence shown here is derived from an EMBL/GenBank/DDBJ whole genome shotgun (WGS) entry which is preliminary data.</text>
</comment>
<keyword evidence="4" id="KW-0812">Transmembrane</keyword>
<dbReference type="Proteomes" id="UP000315400">
    <property type="component" value="Unassembled WGS sequence"/>
</dbReference>
<dbReference type="PANTHER" id="PTHR10434">
    <property type="entry name" value="1-ACYL-SN-GLYCEROL-3-PHOSPHATE ACYLTRANSFERASE"/>
    <property type="match status" value="1"/>
</dbReference>
<evidence type="ECO:0000256" key="3">
    <source>
        <dbReference type="ARBA" id="ARBA00023315"/>
    </source>
</evidence>
<keyword evidence="4" id="KW-1133">Transmembrane helix</keyword>